<proteinExistence type="inferred from homology"/>
<comment type="cofactor">
    <cofactor evidence="9">
        <name>Zn(2+)</name>
        <dbReference type="ChEBI" id="CHEBI:29105"/>
    </cofactor>
    <text evidence="9">Binds 1 zinc ion per subunit.</text>
</comment>
<dbReference type="Proteomes" id="UP000268014">
    <property type="component" value="Unassembled WGS sequence"/>
</dbReference>
<keyword evidence="2" id="KW-0031">Aminopeptidase</keyword>
<dbReference type="STRING" id="6290.A0A0N4W7R8"/>
<sequence>MVLQDMGNKLILWFKRSRKNSSYREDSQIKVTAPLRKTVYCYGVQEGGDEAFDKVMELYNAEQVQLEKDSLREALGCHKDVTALKGLLMLALDRNSSFVRLQDAHDVFNIVSRNPVGNELLFNFLTERWEEILESLSIRHRSVDRVIKACTRGLRSREQVQQLKNLYKNDKRAREYGAFGGAIERSEHRMTVQWTKRTVLKFTPITLLLLLFLVAASIGLSIGLTYYFTRKAYDTTEKNKDHGADDNSPSAEELRLPRNIEPLLYDLSIKTYLPGYVNFPPEKNLTFDGQVGISLRVVEPTKSIVLNSKNITVIPDKCELFLGDKKLEIESIKEHERLEKLEFLLKNRLEKDQEVLLKIIYTGIISNTLGGLYQATYTDTDGTVKEVSGDWIISKFETTPRMSSYLLAVVVSEFDYIEGFTKTGVRFRIWSRPEAMNMTGYARDAGIRCLEFYEKFFDIKFPLKKQDMVALPDFSAGAMENWGLITYRENQLLYDDRYYGPINKQRVALVVAHELAHQWFGNLVTLKWWDDTWLNEGFATFVEYIGTDVISDKNFRMDDFFLPDALAIGLDADAVSSTHPLSFRVDKAAEVAEAFDEITYAKGASVLVMLQAVIGEKNYKQAVTQYLKKFSYSNAQASDLWDVFDEVVKDVKGPDGNLMKTTEFASQWTTQLGFPLVTVKAINATSLQITQTRYKTNKDALEPEKYRHPKYGFKWDIPLWYQEGDNKDIKLAWLTREEPLYLHVSNPDTSIVVNADRHGFYRQNYDANGWRKITKQLKENHKAYSTRTRNAIIGDAFAAALIDELEYETVFELLEYAKNEEEYLPWTETISGFYAILDFFGNEPESTSAKAFMMNILKPMYEKTNMTYIADNYKNDSLFFEMNLQKSVINAYCFLGSKDCIKKYTDLFFEEVMKKCRDDDEASKCVSIAAPLRAKAYCYGVKEGGDVAFDKVMKLYYAENVQLEKDVLLQGLGCHKDITALKRLLLLALDRNSSFVRLQDVTDVYDAVSSNPVGKEFMFNFLLERWEEILESLTTEHRAVERVIEACTAGIRSEQQIDQLRSLQRKGAHAREYGAFDEQIERAEHKINWIKKHLRKLSDFFEKSTS</sequence>
<organism evidence="17">
    <name type="scientific">Haemonchus placei</name>
    <name type="common">Barber's pole worm</name>
    <dbReference type="NCBI Taxonomy" id="6290"/>
    <lineage>
        <taxon>Eukaryota</taxon>
        <taxon>Metazoa</taxon>
        <taxon>Ecdysozoa</taxon>
        <taxon>Nematoda</taxon>
        <taxon>Chromadorea</taxon>
        <taxon>Rhabditida</taxon>
        <taxon>Rhabditina</taxon>
        <taxon>Rhabditomorpha</taxon>
        <taxon>Strongyloidea</taxon>
        <taxon>Trichostrongylidae</taxon>
        <taxon>Haemonchus</taxon>
    </lineage>
</organism>
<feature type="domain" description="ERAP1-like C-terminal" evidence="13">
    <location>
        <begin position="751"/>
        <end position="1064"/>
    </location>
</feature>
<feature type="binding site" evidence="9">
    <location>
        <position position="513"/>
    </location>
    <ligand>
        <name>Zn(2+)</name>
        <dbReference type="ChEBI" id="CHEBI:29105"/>
        <note>catalytic</note>
    </ligand>
</feature>
<evidence type="ECO:0000256" key="5">
    <source>
        <dbReference type="ARBA" id="ARBA00022801"/>
    </source>
</evidence>
<evidence type="ECO:0000313" key="15">
    <source>
        <dbReference type="EMBL" id="VDO28250.1"/>
    </source>
</evidence>
<dbReference type="OrthoDB" id="10031169at2759"/>
<evidence type="ECO:0000256" key="9">
    <source>
        <dbReference type="PIRSR" id="PIRSR634016-3"/>
    </source>
</evidence>
<gene>
    <name evidence="15" type="ORF">HPLM_LOCUS6191</name>
</gene>
<dbReference type="WBParaSite" id="HPLM_0000619901-mRNA-1">
    <property type="protein sequence ID" value="HPLM_0000619901-mRNA-1"/>
    <property type="gene ID" value="HPLM_0000619901"/>
</dbReference>
<evidence type="ECO:0000259" key="13">
    <source>
        <dbReference type="Pfam" id="PF11838"/>
    </source>
</evidence>
<keyword evidence="11" id="KW-1133">Transmembrane helix</keyword>
<dbReference type="PRINTS" id="PR00756">
    <property type="entry name" value="ALADIPTASE"/>
</dbReference>
<dbReference type="Gene3D" id="2.60.40.1730">
    <property type="entry name" value="tricorn interacting facor f3 domain"/>
    <property type="match status" value="2"/>
</dbReference>
<dbReference type="OMA" id="NGVCIRN"/>
<evidence type="ECO:0000256" key="4">
    <source>
        <dbReference type="ARBA" id="ARBA00022723"/>
    </source>
</evidence>
<evidence type="ECO:0000256" key="11">
    <source>
        <dbReference type="SAM" id="Phobius"/>
    </source>
</evidence>
<dbReference type="GO" id="GO:0005737">
    <property type="term" value="C:cytoplasm"/>
    <property type="evidence" value="ECO:0007669"/>
    <property type="project" value="TreeGrafter"/>
</dbReference>
<evidence type="ECO:0000256" key="2">
    <source>
        <dbReference type="ARBA" id="ARBA00022438"/>
    </source>
</evidence>
<keyword evidence="7" id="KW-0482">Metalloprotease</keyword>
<dbReference type="InterPro" id="IPR045357">
    <property type="entry name" value="Aminopeptidase_N-like_N"/>
</dbReference>
<dbReference type="GO" id="GO:0006508">
    <property type="term" value="P:proteolysis"/>
    <property type="evidence" value="ECO:0007669"/>
    <property type="project" value="UniProtKB-KW"/>
</dbReference>
<dbReference type="InterPro" id="IPR014782">
    <property type="entry name" value="Peptidase_M1_dom"/>
</dbReference>
<dbReference type="Pfam" id="PF11838">
    <property type="entry name" value="ERAP1_C"/>
    <property type="match status" value="2"/>
</dbReference>
<keyword evidence="16" id="KW-1185">Reference proteome</keyword>
<dbReference type="Pfam" id="PF17900">
    <property type="entry name" value="Peptidase_M1_N"/>
    <property type="match status" value="1"/>
</dbReference>
<evidence type="ECO:0000256" key="6">
    <source>
        <dbReference type="ARBA" id="ARBA00022833"/>
    </source>
</evidence>
<dbReference type="InterPro" id="IPR034016">
    <property type="entry name" value="M1_APN-typ"/>
</dbReference>
<dbReference type="Gene3D" id="2.60.40.1910">
    <property type="match status" value="1"/>
</dbReference>
<feature type="domain" description="Aminopeptidase N-like N-terminal" evidence="14">
    <location>
        <begin position="262"/>
        <end position="386"/>
    </location>
</feature>
<dbReference type="EMBL" id="UZAF01016453">
    <property type="protein sequence ID" value="VDO28250.1"/>
    <property type="molecule type" value="Genomic_DNA"/>
</dbReference>
<evidence type="ECO:0000256" key="7">
    <source>
        <dbReference type="ARBA" id="ARBA00023049"/>
    </source>
</evidence>
<protein>
    <submittedName>
        <fullName evidence="17">Aminopeptidase</fullName>
    </submittedName>
</protein>
<dbReference type="CDD" id="cd09601">
    <property type="entry name" value="M1_APN-Q_like"/>
    <property type="match status" value="1"/>
</dbReference>
<reference evidence="17" key="1">
    <citation type="submission" date="2016-04" db="UniProtKB">
        <authorList>
            <consortium name="WormBaseParasite"/>
        </authorList>
    </citation>
    <scope>IDENTIFICATION</scope>
</reference>
<feature type="domain" description="ERAP1-like C-terminal" evidence="13">
    <location>
        <begin position="25"/>
        <end position="170"/>
    </location>
</feature>
<feature type="binding site" evidence="9">
    <location>
        <position position="517"/>
    </location>
    <ligand>
        <name>Zn(2+)</name>
        <dbReference type="ChEBI" id="CHEBI:29105"/>
        <note>catalytic</note>
    </ligand>
</feature>
<reference evidence="15 16" key="2">
    <citation type="submission" date="2018-11" db="EMBL/GenBank/DDBJ databases">
        <authorList>
            <consortium name="Pathogen Informatics"/>
        </authorList>
    </citation>
    <scope>NUCLEOTIDE SEQUENCE [LARGE SCALE GENOMIC DNA]</scope>
    <source>
        <strain evidence="15 16">MHpl1</strain>
    </source>
</reference>
<evidence type="ECO:0000313" key="16">
    <source>
        <dbReference type="Proteomes" id="UP000268014"/>
    </source>
</evidence>
<dbReference type="InterPro" id="IPR001930">
    <property type="entry name" value="Peptidase_M1"/>
</dbReference>
<evidence type="ECO:0000259" key="12">
    <source>
        <dbReference type="Pfam" id="PF01433"/>
    </source>
</evidence>
<feature type="active site" description="Proton acceptor" evidence="8">
    <location>
        <position position="514"/>
    </location>
</feature>
<dbReference type="PANTHER" id="PTHR11533:SF301">
    <property type="entry name" value="AMINOPEPTIDASE"/>
    <property type="match status" value="1"/>
</dbReference>
<feature type="site" description="Transition state stabilizer" evidence="10">
    <location>
        <position position="600"/>
    </location>
</feature>
<evidence type="ECO:0000313" key="17">
    <source>
        <dbReference type="WBParaSite" id="HPLM_0000619901-mRNA-1"/>
    </source>
</evidence>
<dbReference type="Pfam" id="PF01433">
    <property type="entry name" value="Peptidase_M1"/>
    <property type="match status" value="1"/>
</dbReference>
<dbReference type="GO" id="GO:0070006">
    <property type="term" value="F:metalloaminopeptidase activity"/>
    <property type="evidence" value="ECO:0007669"/>
    <property type="project" value="TreeGrafter"/>
</dbReference>
<feature type="binding site" evidence="9">
    <location>
        <position position="536"/>
    </location>
    <ligand>
        <name>Zn(2+)</name>
        <dbReference type="ChEBI" id="CHEBI:29105"/>
        <note>catalytic</note>
    </ligand>
</feature>
<evidence type="ECO:0000256" key="8">
    <source>
        <dbReference type="PIRSR" id="PIRSR634016-1"/>
    </source>
</evidence>
<dbReference type="Gene3D" id="1.10.390.10">
    <property type="entry name" value="Neutral Protease Domain 2"/>
    <property type="match status" value="1"/>
</dbReference>
<dbReference type="FunFam" id="1.10.390.10:FF:000006">
    <property type="entry name" value="Puromycin-sensitive aminopeptidase"/>
    <property type="match status" value="1"/>
</dbReference>
<accession>A0A0N4W7R8</accession>
<keyword evidence="6 9" id="KW-0862">Zinc</keyword>
<dbReference type="SUPFAM" id="SSF63737">
    <property type="entry name" value="Leukotriene A4 hydrolase N-terminal domain"/>
    <property type="match status" value="1"/>
</dbReference>
<dbReference type="PANTHER" id="PTHR11533">
    <property type="entry name" value="PROTEASE M1 ZINC METALLOPROTEASE"/>
    <property type="match status" value="1"/>
</dbReference>
<keyword evidence="5" id="KW-0378">Hydrolase</keyword>
<dbReference type="SUPFAM" id="SSF55486">
    <property type="entry name" value="Metalloproteases ('zincins'), catalytic domain"/>
    <property type="match status" value="1"/>
</dbReference>
<dbReference type="InterPro" id="IPR024571">
    <property type="entry name" value="ERAP1-like_C_dom"/>
</dbReference>
<dbReference type="Gene3D" id="1.25.50.20">
    <property type="match status" value="2"/>
</dbReference>
<feature type="transmembrane region" description="Helical" evidence="11">
    <location>
        <begin position="205"/>
        <end position="228"/>
    </location>
</feature>
<keyword evidence="11" id="KW-0472">Membrane</keyword>
<evidence type="ECO:0000259" key="14">
    <source>
        <dbReference type="Pfam" id="PF17900"/>
    </source>
</evidence>
<keyword evidence="4 9" id="KW-0479">Metal-binding</keyword>
<dbReference type="InterPro" id="IPR042097">
    <property type="entry name" value="Aminopeptidase_N-like_N_sf"/>
</dbReference>
<name>A0A0N4W7R8_HAEPC</name>
<keyword evidence="11" id="KW-0812">Transmembrane</keyword>
<evidence type="ECO:0000256" key="3">
    <source>
        <dbReference type="ARBA" id="ARBA00022670"/>
    </source>
</evidence>
<evidence type="ECO:0000256" key="1">
    <source>
        <dbReference type="ARBA" id="ARBA00010136"/>
    </source>
</evidence>
<dbReference type="GO" id="GO:0043171">
    <property type="term" value="P:peptide catabolic process"/>
    <property type="evidence" value="ECO:0007669"/>
    <property type="project" value="TreeGrafter"/>
</dbReference>
<dbReference type="GO" id="GO:0042277">
    <property type="term" value="F:peptide binding"/>
    <property type="evidence" value="ECO:0007669"/>
    <property type="project" value="TreeGrafter"/>
</dbReference>
<keyword evidence="3" id="KW-0645">Protease</keyword>
<dbReference type="GO" id="GO:0016020">
    <property type="term" value="C:membrane"/>
    <property type="evidence" value="ECO:0007669"/>
    <property type="project" value="TreeGrafter"/>
</dbReference>
<feature type="domain" description="Peptidase M1 membrane alanine aminopeptidase" evidence="12">
    <location>
        <begin position="441"/>
        <end position="649"/>
    </location>
</feature>
<dbReference type="InterPro" id="IPR027268">
    <property type="entry name" value="Peptidase_M4/M1_CTD_sf"/>
</dbReference>
<dbReference type="InterPro" id="IPR050344">
    <property type="entry name" value="Peptidase_M1_aminopeptidases"/>
</dbReference>
<comment type="similarity">
    <text evidence="1">Belongs to the peptidase M1 family.</text>
</comment>
<dbReference type="AlphaFoldDB" id="A0A0N4W7R8"/>
<dbReference type="GO" id="GO:0005615">
    <property type="term" value="C:extracellular space"/>
    <property type="evidence" value="ECO:0007669"/>
    <property type="project" value="TreeGrafter"/>
</dbReference>
<dbReference type="GO" id="GO:0008270">
    <property type="term" value="F:zinc ion binding"/>
    <property type="evidence" value="ECO:0007669"/>
    <property type="project" value="InterPro"/>
</dbReference>
<evidence type="ECO:0000256" key="10">
    <source>
        <dbReference type="PIRSR" id="PIRSR634016-4"/>
    </source>
</evidence>